<protein>
    <submittedName>
        <fullName evidence="3">Uncharacterized protein</fullName>
    </submittedName>
</protein>
<comment type="caution">
    <text evidence="3">The sequence shown here is derived from an EMBL/GenBank/DDBJ whole genome shotgun (WGS) entry which is preliminary data.</text>
</comment>
<feature type="compositionally biased region" description="Low complexity" evidence="1">
    <location>
        <begin position="243"/>
        <end position="256"/>
    </location>
</feature>
<keyword evidence="4" id="KW-1185">Reference proteome</keyword>
<evidence type="ECO:0000256" key="1">
    <source>
        <dbReference type="SAM" id="MobiDB-lite"/>
    </source>
</evidence>
<keyword evidence="2" id="KW-0732">Signal</keyword>
<reference evidence="3" key="2">
    <citation type="submission" date="2021-10" db="EMBL/GenBank/DDBJ databases">
        <title>Phylogenomics reveals ancestral predisposition of the termite-cultivated fungus Termitomyces towards a domesticated lifestyle.</title>
        <authorList>
            <person name="Auxier B."/>
            <person name="Grum-Grzhimaylo A."/>
            <person name="Cardenas M.E."/>
            <person name="Lodge J.D."/>
            <person name="Laessoe T."/>
            <person name="Pedersen O."/>
            <person name="Smith M.E."/>
            <person name="Kuyper T.W."/>
            <person name="Franco-Molano E.A."/>
            <person name="Baroni T.J."/>
            <person name="Aanen D.K."/>
        </authorList>
    </citation>
    <scope>NUCLEOTIDE SEQUENCE</scope>
    <source>
        <strain evidence="3">D49</strain>
    </source>
</reference>
<feature type="signal peptide" evidence="2">
    <location>
        <begin position="1"/>
        <end position="19"/>
    </location>
</feature>
<dbReference type="Proteomes" id="UP000717328">
    <property type="component" value="Unassembled WGS sequence"/>
</dbReference>
<evidence type="ECO:0000256" key="2">
    <source>
        <dbReference type="SAM" id="SignalP"/>
    </source>
</evidence>
<feature type="region of interest" description="Disordered" evidence="1">
    <location>
        <begin position="130"/>
        <end position="291"/>
    </location>
</feature>
<accession>A0A9P7KIA6</accession>
<sequence>MLVKEHLGQLWLLLSASLADVVPVISPPPAKSPSQEESQTITHSTSAPAAIPSSYAFPSTANTPSQLRKTSPSHASIVGPRSASTSASRKMTPASSNSSSPRQITNMPLPSIMAPRRPSVFSIRENADSDFSRRSSISHYQRPSITAHGHSLSPADKGSLRHVGEGALDDSDSSSASGSDGGNEVNNHEGFSDDESGLQPLISPNLLLSRGVPTPSPLSRVAGKQRWTEDEGEEREEEDADESSPSPGSTDTDSPDPNYPPRRKVLKNPPRGLKRQLSKKSRSRSSTVASLAAPTLPLQSLVRQDSHSSIRTVIAGEVSFPVPEVGVKAEDTLRNIRTHDRHKLMPTSELALEPLTSADAEDRRELHPEDLTDRRIEMVTADERRLRELSWMALREALERFADEVGIRNYNMQWSANHSFDRG</sequence>
<dbReference type="AlphaFoldDB" id="A0A9P7KIA6"/>
<feature type="compositionally biased region" description="Polar residues" evidence="1">
    <location>
        <begin position="82"/>
        <end position="108"/>
    </location>
</feature>
<organism evidence="3 4">
    <name type="scientific">Sphagnurus paluster</name>
    <dbReference type="NCBI Taxonomy" id="117069"/>
    <lineage>
        <taxon>Eukaryota</taxon>
        <taxon>Fungi</taxon>
        <taxon>Dikarya</taxon>
        <taxon>Basidiomycota</taxon>
        <taxon>Agaricomycotina</taxon>
        <taxon>Agaricomycetes</taxon>
        <taxon>Agaricomycetidae</taxon>
        <taxon>Agaricales</taxon>
        <taxon>Tricholomatineae</taxon>
        <taxon>Lyophyllaceae</taxon>
        <taxon>Sphagnurus</taxon>
    </lineage>
</organism>
<feature type="compositionally biased region" description="Polar residues" evidence="1">
    <location>
        <begin position="32"/>
        <end position="47"/>
    </location>
</feature>
<feature type="compositionally biased region" description="Polar residues" evidence="1">
    <location>
        <begin position="134"/>
        <end position="144"/>
    </location>
</feature>
<evidence type="ECO:0000313" key="4">
    <source>
        <dbReference type="Proteomes" id="UP000717328"/>
    </source>
</evidence>
<dbReference type="EMBL" id="JABCKI010000241">
    <property type="protein sequence ID" value="KAG5651448.1"/>
    <property type="molecule type" value="Genomic_DNA"/>
</dbReference>
<feature type="compositionally biased region" description="Acidic residues" evidence="1">
    <location>
        <begin position="230"/>
        <end position="242"/>
    </location>
</feature>
<evidence type="ECO:0000313" key="3">
    <source>
        <dbReference type="EMBL" id="KAG5651448.1"/>
    </source>
</evidence>
<dbReference type="OrthoDB" id="60955at2759"/>
<feature type="region of interest" description="Disordered" evidence="1">
    <location>
        <begin position="28"/>
        <end position="117"/>
    </location>
</feature>
<proteinExistence type="predicted"/>
<reference evidence="3" key="1">
    <citation type="submission" date="2021-02" db="EMBL/GenBank/DDBJ databases">
        <authorList>
            <person name="Nieuwenhuis M."/>
            <person name="Van De Peppel L.J.J."/>
        </authorList>
    </citation>
    <scope>NUCLEOTIDE SEQUENCE</scope>
    <source>
        <strain evidence="3">D49</strain>
    </source>
</reference>
<feature type="chain" id="PRO_5040444956" evidence="2">
    <location>
        <begin position="20"/>
        <end position="423"/>
    </location>
</feature>
<feature type="compositionally biased region" description="Basic residues" evidence="1">
    <location>
        <begin position="261"/>
        <end position="283"/>
    </location>
</feature>
<feature type="compositionally biased region" description="Polar residues" evidence="1">
    <location>
        <begin position="56"/>
        <end position="74"/>
    </location>
</feature>
<gene>
    <name evidence="3" type="ORF">H0H81_008606</name>
</gene>
<name>A0A9P7KIA6_9AGAR</name>